<keyword evidence="3" id="KW-1185">Reference proteome</keyword>
<reference evidence="2 3" key="1">
    <citation type="submission" date="2016-11" db="EMBL/GenBank/DDBJ databases">
        <authorList>
            <person name="Jaros S."/>
            <person name="Januszkiewicz K."/>
            <person name="Wedrychowicz H."/>
        </authorList>
    </citation>
    <scope>NUCLEOTIDE SEQUENCE [LARGE SCALE GENOMIC DNA]</scope>
    <source>
        <strain evidence="2">NCIMB 2154T</strain>
    </source>
</reference>
<dbReference type="RefSeq" id="WP_100211957.1">
    <property type="nucleotide sequence ID" value="NZ_CP138495.1"/>
</dbReference>
<accession>A0A2H1EE21</accession>
<dbReference type="OrthoDB" id="1452530at2"/>
<dbReference type="STRING" id="1349785.GCA_000509405_00764"/>
<feature type="transmembrane region" description="Helical" evidence="1">
    <location>
        <begin position="57"/>
        <end position="73"/>
    </location>
</feature>
<proteinExistence type="predicted"/>
<feature type="transmembrane region" description="Helical" evidence="1">
    <location>
        <begin position="28"/>
        <end position="50"/>
    </location>
</feature>
<dbReference type="KEGG" id="tmar:MARIT_3149"/>
<keyword evidence="1" id="KW-0472">Membrane</keyword>
<name>A0A2H1EE21_9FLAO</name>
<evidence type="ECO:0000313" key="3">
    <source>
        <dbReference type="Proteomes" id="UP000231564"/>
    </source>
</evidence>
<dbReference type="EMBL" id="LT634361">
    <property type="protein sequence ID" value="SFZ85308.1"/>
    <property type="molecule type" value="Genomic_DNA"/>
</dbReference>
<feature type="transmembrane region" description="Helical" evidence="1">
    <location>
        <begin position="316"/>
        <end position="335"/>
    </location>
</feature>
<sequence length="346" mass="39767">MPKEEAQKNDDIELGSLFIIIGKGFSTLFNFIMSSINNVVHFFILVLLFLKRHFLKIALATIIGAVIGSFMEYNKHQRFGADMLVQPNFKSTRQLYSNIHYYNDLANQKDSILLAKTFSISNKEGASLKRFFISPVENDNDILTYYDELILSVDTLAAKSYSFDAFKKAFTKYDYKIHRIHVESTQRNLFSYLDDVIISSITENKYFNKLKKLTNENLNRTDSLLRKNLSQTDSLHDVYKMVMLENARKQTSGINIDLGGEEKSSNKELELFKTSKLINKDLKEIIEDKSDKSEIINIISSFQPIGYEIKGIDKNYGFLSALTGAGLMILLLLLLKLNRFLNSYKE</sequence>
<keyword evidence="1" id="KW-0812">Transmembrane</keyword>
<dbReference type="AlphaFoldDB" id="A0A2H1EE21"/>
<protein>
    <submittedName>
        <fullName evidence="2">Uncharacterized protein</fullName>
    </submittedName>
</protein>
<dbReference type="Proteomes" id="UP000231564">
    <property type="component" value="Chromosome MARIT"/>
</dbReference>
<evidence type="ECO:0000313" key="2">
    <source>
        <dbReference type="EMBL" id="SFZ85308.1"/>
    </source>
</evidence>
<keyword evidence="1" id="KW-1133">Transmembrane helix</keyword>
<gene>
    <name evidence="2" type="ORF">MARIT_3149</name>
</gene>
<organism evidence="2 3">
    <name type="scientific">Tenacibaculum maritimum NCIMB 2154</name>
    <dbReference type="NCBI Taxonomy" id="1349785"/>
    <lineage>
        <taxon>Bacteria</taxon>
        <taxon>Pseudomonadati</taxon>
        <taxon>Bacteroidota</taxon>
        <taxon>Flavobacteriia</taxon>
        <taxon>Flavobacteriales</taxon>
        <taxon>Flavobacteriaceae</taxon>
        <taxon>Tenacibaculum</taxon>
    </lineage>
</organism>
<evidence type="ECO:0000256" key="1">
    <source>
        <dbReference type="SAM" id="Phobius"/>
    </source>
</evidence>
<dbReference type="GeneID" id="47724591"/>